<keyword evidence="1" id="KW-0732">Signal</keyword>
<gene>
    <name evidence="2" type="ORF">ACFFGA_01570</name>
</gene>
<accession>A0ABV6Q4Q7</accession>
<dbReference type="EMBL" id="JBHLTQ010000001">
    <property type="protein sequence ID" value="MFC0603229.1"/>
    <property type="molecule type" value="Genomic_DNA"/>
</dbReference>
<evidence type="ECO:0000313" key="3">
    <source>
        <dbReference type="Proteomes" id="UP001589832"/>
    </source>
</evidence>
<keyword evidence="3" id="KW-1185">Reference proteome</keyword>
<protein>
    <recommendedName>
        <fullName evidence="4">Adhesin domain-containing protein</fullName>
    </recommendedName>
</protein>
<dbReference type="RefSeq" id="WP_386058680.1">
    <property type="nucleotide sequence ID" value="NZ_JBHLTQ010000001.1"/>
</dbReference>
<comment type="caution">
    <text evidence="2">The sequence shown here is derived from an EMBL/GenBank/DDBJ whole genome shotgun (WGS) entry which is preliminary data.</text>
</comment>
<evidence type="ECO:0008006" key="4">
    <source>
        <dbReference type="Google" id="ProtNLM"/>
    </source>
</evidence>
<evidence type="ECO:0000313" key="2">
    <source>
        <dbReference type="EMBL" id="MFC0603229.1"/>
    </source>
</evidence>
<sequence length="224" mass="25020">MITNRIFKIYRPHRLLKSMRSCSLMLFLVCSCFSYSQNTITKEIKKKHIETILINGNQIFNISILTSQTDAITITSTLDGEYQNEFQIVTKIKEDTLELSLEQSSLIDIPDDKRNAHKVIAATLHIEIPKHLNVEVLSDVGSVDASGSFNSISIELLQGHCLVKGFAKDARINTIDGKIKVVTDNAKIIASSNNGKVSIDDFETSESVWYLKSINGDITVVKDE</sequence>
<organism evidence="2 3">
    <name type="scientific">Winogradskyella pulchriflava</name>
    <dbReference type="NCBI Taxonomy" id="1110688"/>
    <lineage>
        <taxon>Bacteria</taxon>
        <taxon>Pseudomonadati</taxon>
        <taxon>Bacteroidota</taxon>
        <taxon>Flavobacteriia</taxon>
        <taxon>Flavobacteriales</taxon>
        <taxon>Flavobacteriaceae</taxon>
        <taxon>Winogradskyella</taxon>
    </lineage>
</organism>
<reference evidence="2 3" key="1">
    <citation type="submission" date="2024-09" db="EMBL/GenBank/DDBJ databases">
        <authorList>
            <person name="Sun Q."/>
            <person name="Mori K."/>
        </authorList>
    </citation>
    <scope>NUCLEOTIDE SEQUENCE [LARGE SCALE GENOMIC DNA]</scope>
    <source>
        <strain evidence="2 3">NCAIM B.02481</strain>
    </source>
</reference>
<feature type="signal peptide" evidence="1">
    <location>
        <begin position="1"/>
        <end position="36"/>
    </location>
</feature>
<evidence type="ECO:0000256" key="1">
    <source>
        <dbReference type="SAM" id="SignalP"/>
    </source>
</evidence>
<dbReference type="PROSITE" id="PS51257">
    <property type="entry name" value="PROKAR_LIPOPROTEIN"/>
    <property type="match status" value="1"/>
</dbReference>
<feature type="chain" id="PRO_5047223980" description="Adhesin domain-containing protein" evidence="1">
    <location>
        <begin position="37"/>
        <end position="224"/>
    </location>
</feature>
<name>A0ABV6Q4Q7_9FLAO</name>
<dbReference type="Proteomes" id="UP001589832">
    <property type="component" value="Unassembled WGS sequence"/>
</dbReference>
<proteinExistence type="predicted"/>